<dbReference type="Pfam" id="PF07714">
    <property type="entry name" value="PK_Tyr_Ser-Thr"/>
    <property type="match status" value="1"/>
</dbReference>
<feature type="compositionally biased region" description="Polar residues" evidence="3">
    <location>
        <begin position="1549"/>
        <end position="1567"/>
    </location>
</feature>
<dbReference type="InterPro" id="IPR001245">
    <property type="entry name" value="Ser-Thr/Tyr_kinase_cat_dom"/>
</dbReference>
<dbReference type="Gene3D" id="1.20.930.20">
    <property type="entry name" value="Adaptor protein Cbl, N-terminal domain"/>
    <property type="match status" value="1"/>
</dbReference>
<evidence type="ECO:0000313" key="6">
    <source>
        <dbReference type="Proteomes" id="UP001150217"/>
    </source>
</evidence>
<dbReference type="PROSITE" id="PS00108">
    <property type="entry name" value="PROTEIN_KINASE_ST"/>
    <property type="match status" value="1"/>
</dbReference>
<feature type="compositionally biased region" description="Low complexity" evidence="3">
    <location>
        <begin position="482"/>
        <end position="532"/>
    </location>
</feature>
<dbReference type="EMBL" id="JANVFT010000059">
    <property type="protein sequence ID" value="KAJ4481326.1"/>
    <property type="molecule type" value="Genomic_DNA"/>
</dbReference>
<gene>
    <name evidence="5" type="ORF">C8R41DRAFT_841763</name>
</gene>
<feature type="compositionally biased region" description="Polar residues" evidence="3">
    <location>
        <begin position="427"/>
        <end position="447"/>
    </location>
</feature>
<reference evidence="5" key="1">
    <citation type="submission" date="2022-08" db="EMBL/GenBank/DDBJ databases">
        <title>A Global Phylogenomic Analysis of the Shiitake Genus Lentinula.</title>
        <authorList>
            <consortium name="DOE Joint Genome Institute"/>
            <person name="Sierra-Patev S."/>
            <person name="Min B."/>
            <person name="Naranjo-Ortiz M."/>
            <person name="Looney B."/>
            <person name="Konkel Z."/>
            <person name="Slot J.C."/>
            <person name="Sakamoto Y."/>
            <person name="Steenwyk J.L."/>
            <person name="Rokas A."/>
            <person name="Carro J."/>
            <person name="Camarero S."/>
            <person name="Ferreira P."/>
            <person name="Molpeceres G."/>
            <person name="Ruiz-Duenas F.J."/>
            <person name="Serrano A."/>
            <person name="Henrissat B."/>
            <person name="Drula E."/>
            <person name="Hughes K.W."/>
            <person name="Mata J.L."/>
            <person name="Ishikawa N.K."/>
            <person name="Vargas-Isla R."/>
            <person name="Ushijima S."/>
            <person name="Smith C.A."/>
            <person name="Ahrendt S."/>
            <person name="Andreopoulos W."/>
            <person name="He G."/>
            <person name="Labutti K."/>
            <person name="Lipzen A."/>
            <person name="Ng V."/>
            <person name="Riley R."/>
            <person name="Sandor L."/>
            <person name="Barry K."/>
            <person name="Martinez A.T."/>
            <person name="Xiao Y."/>
            <person name="Gibbons J.G."/>
            <person name="Terashima K."/>
            <person name="Grigoriev I.V."/>
            <person name="Hibbett D.S."/>
        </authorList>
    </citation>
    <scope>NUCLEOTIDE SEQUENCE</scope>
    <source>
        <strain evidence="5">RHP3577 ss4</strain>
    </source>
</reference>
<keyword evidence="2" id="KW-0067">ATP-binding</keyword>
<feature type="compositionally biased region" description="Low complexity" evidence="3">
    <location>
        <begin position="328"/>
        <end position="343"/>
    </location>
</feature>
<feature type="region of interest" description="Disordered" evidence="3">
    <location>
        <begin position="322"/>
        <end position="345"/>
    </location>
</feature>
<dbReference type="InterPro" id="IPR000719">
    <property type="entry name" value="Prot_kinase_dom"/>
</dbReference>
<feature type="compositionally biased region" description="Basic and acidic residues" evidence="3">
    <location>
        <begin position="24"/>
        <end position="33"/>
    </location>
</feature>
<feature type="region of interest" description="Disordered" evidence="3">
    <location>
        <begin position="683"/>
        <end position="721"/>
    </location>
</feature>
<feature type="compositionally biased region" description="Basic and acidic residues" evidence="3">
    <location>
        <begin position="767"/>
        <end position="777"/>
    </location>
</feature>
<evidence type="ECO:0000256" key="1">
    <source>
        <dbReference type="ARBA" id="ARBA00022741"/>
    </source>
</evidence>
<dbReference type="InterPro" id="IPR059179">
    <property type="entry name" value="MLKL-like_MCAfunc"/>
</dbReference>
<evidence type="ECO:0000259" key="4">
    <source>
        <dbReference type="PROSITE" id="PS50011"/>
    </source>
</evidence>
<feature type="region of interest" description="Disordered" evidence="3">
    <location>
        <begin position="232"/>
        <end position="256"/>
    </location>
</feature>
<feature type="compositionally biased region" description="Low complexity" evidence="3">
    <location>
        <begin position="792"/>
        <end position="826"/>
    </location>
</feature>
<feature type="region of interest" description="Disordered" evidence="3">
    <location>
        <begin position="361"/>
        <end position="453"/>
    </location>
</feature>
<keyword evidence="1" id="KW-0547">Nucleotide-binding</keyword>
<dbReference type="SUPFAM" id="SSF56112">
    <property type="entry name" value="Protein kinase-like (PK-like)"/>
    <property type="match status" value="1"/>
</dbReference>
<evidence type="ECO:0000256" key="2">
    <source>
        <dbReference type="ARBA" id="ARBA00022840"/>
    </source>
</evidence>
<dbReference type="Gene3D" id="3.30.200.20">
    <property type="entry name" value="Phosphorylase Kinase, domain 1"/>
    <property type="match status" value="1"/>
</dbReference>
<dbReference type="PROSITE" id="PS50011">
    <property type="entry name" value="PROTEIN_KINASE_DOM"/>
    <property type="match status" value="1"/>
</dbReference>
<feature type="region of interest" description="Disordered" evidence="3">
    <location>
        <begin position="482"/>
        <end position="533"/>
    </location>
</feature>
<feature type="domain" description="Protein kinase" evidence="4">
    <location>
        <begin position="892"/>
        <end position="1312"/>
    </location>
</feature>
<feature type="compositionally biased region" description="Polar residues" evidence="3">
    <location>
        <begin position="683"/>
        <end position="703"/>
    </location>
</feature>
<protein>
    <recommendedName>
        <fullName evidence="4">Protein kinase domain-containing protein</fullName>
    </recommendedName>
</protein>
<dbReference type="InterPro" id="IPR011009">
    <property type="entry name" value="Kinase-like_dom_sf"/>
</dbReference>
<dbReference type="InterPro" id="IPR008271">
    <property type="entry name" value="Ser/Thr_kinase_AS"/>
</dbReference>
<keyword evidence="6" id="KW-1185">Reference proteome</keyword>
<evidence type="ECO:0000313" key="5">
    <source>
        <dbReference type="EMBL" id="KAJ4481326.1"/>
    </source>
</evidence>
<feature type="compositionally biased region" description="Low complexity" evidence="3">
    <location>
        <begin position="1460"/>
        <end position="1472"/>
    </location>
</feature>
<organism evidence="5 6">
    <name type="scientific">Lentinula lateritia</name>
    <dbReference type="NCBI Taxonomy" id="40482"/>
    <lineage>
        <taxon>Eukaryota</taxon>
        <taxon>Fungi</taxon>
        <taxon>Dikarya</taxon>
        <taxon>Basidiomycota</taxon>
        <taxon>Agaricomycotina</taxon>
        <taxon>Agaricomycetes</taxon>
        <taxon>Agaricomycetidae</taxon>
        <taxon>Agaricales</taxon>
        <taxon>Marasmiineae</taxon>
        <taxon>Omphalotaceae</taxon>
        <taxon>Lentinula</taxon>
    </lineage>
</organism>
<dbReference type="CDD" id="cd21037">
    <property type="entry name" value="MLKL_NTD"/>
    <property type="match status" value="1"/>
</dbReference>
<evidence type="ECO:0000256" key="3">
    <source>
        <dbReference type="SAM" id="MobiDB-lite"/>
    </source>
</evidence>
<feature type="compositionally biased region" description="Low complexity" evidence="3">
    <location>
        <begin position="398"/>
        <end position="426"/>
    </location>
</feature>
<feature type="region of interest" description="Disordered" evidence="3">
    <location>
        <begin position="1460"/>
        <end position="1491"/>
    </location>
</feature>
<feature type="region of interest" description="Disordered" evidence="3">
    <location>
        <begin position="757"/>
        <end position="835"/>
    </location>
</feature>
<proteinExistence type="predicted"/>
<name>A0ABQ8VC01_9AGAR</name>
<dbReference type="InterPro" id="IPR036537">
    <property type="entry name" value="Adaptor_Cbl_N_dom_sf"/>
</dbReference>
<sequence>MFDTSASSKDRPRRHSVATGTPTKEGKEGKDNDTTGTVPVEQMENWEITRKRVAQAASSILGTSALIAHEILLTSVDLVELAPVPGLQAAARTLLQIWACLQQVDSNRLQCLRLTEHCADILLSVRQEVYEAGDEVEDELRLPFDKLTESFNDVHALLVKQAGRPFLKRYLKRDEISKQLHQCDVGLQEALGMFSISIQIRILKQVQLAEARRQHDTQELLRSVANLSHLSQHGYPIQPDPPSYSMPTTPVALGAPDLQTPKVSQAYSQVPMEPFSLSSGISTSARPPFPYAASSLLSLSGTRSVSTTASASASSQSLIPGLHGLPASSSHSSWSQSQSVSVDQSKDPSIEAYSWNYNSNNSSEMTSTSKIPPSMSSVKVPPEPVSPKDTSTVIPSVSITPSSRPSTATSSSTASTQIESSITTESYNAPSSAALQTRSGQIQKSSLPQPPIQLIPTKSSIESAGAMLDAIQRQGNVSAGSSEVEVSSLESSSTSTTICTVTPGVTGVESTSTTSAATSTATSTTASHTTTHPIPPALFPSASSLPPTQVLPTLLSLTRHQAALDAESDYADLRGVMRTALSKGSDVEILKVLGVGLRQARLGRGSVGQLEGLSRGRSGMGGEGGIEGSGLDAGEMAEAIKTLQRAHEAILERERWEDLQARQQEQEDVSKLAQTQLSHVSQITSQQSLEVKSREVQVQQQDNRPGVEPRSSSSSSSSIKMLSGIKRRMSLQSSRSYSSTAASLGFQTSLNETIIDEEAEGVEGDENVNRGKPEVGKLRSKRGKVGAKLMRSKTSSSSSTSSTATTNDSVLSKSESGSGSGASRSSVCGKRNDRYMREKDTLDKEFIESGIDALRRMSRSAAVQTRTKTRSHEEVEDPARLLPSWTITRYEIDREEKIGVGFFSDVYKGTWRPPSVPSAPLYPYSAITGISHTVETSPSLSFYSPYSSRVVAIKVLAETTPRSLFLRETAIWKKLSHPNVLELYGASSASGDPPWFFVSPYMRNGCLVEYLRRNSTSIPHTTNGRFGEAKVPWGLILPGNSAYGVYEAAGLGGGKGLPRIQGFDLSTSSTTFNSADIGLGLGLASNAADPPSASSASSPISPHLASRAYFRDSTRAETTVFETLEDGIESAGNIDVRILGSGVEKVPKEWDLLRFMHEIAKGMEYLHGQGVLHGDLKASNVLVDDNIHCVISDFGQSEMRSEAYRISGTALPHGTLRWQAPEIFAGSSQLTVEMDVYAFAVCCTEVLSLGRMPWPLYDDNQVQNHIMANQRPDVPPTCFTSPDLIDLIQLCWATNPLNRPLFSEVASELKALRKKSTLSAGVTGAEMIDSRFKSPRFSELVYQLQDSRSPPSPDMHPIQLLPRVQSTSVNTPPRDIHAPVRVVYADGTPSSYSSPFSNASSSEDDSFRTANEVSMSTYGVAVRGYPETAVAVSPSVASTIKAGVHASSFSTSPFAPPGTLPFSPATASSSSSPAPPPLSPNSSPYPLMPASSSLHLPGDGLAELGFKYNDDTDNSDITPATLAQSQILETVKPFRPSSSATSSIFTSTLRESQSGDGCSYDENSQVPGQEPVSGNKKVNGYDGYDLPPLANDLIAEAQNERRYRLLLVHEFHPSLTLPLWSPAPVALGAVGYLSKPKGEFITLFNAFHPQNSVINGVKSLPSVHGYGKFSTGNQRQDKRNAAQRGLDTIAGLLTFKGRGGRISKNVSRRYSYPLRVGHKTAHLCTETTMYRYVENLDAPKKWFKANVDTVLEIFGPQHQIQKEELFFVIGSLDTPEYALFVSHNHPDGQVHFNVFNSSKSPQPWGTFTTDTETPFELGGPSYREPVSCTPICSNKISPQGSYPWNTVLIARLRFKPDVLEPTSL</sequence>
<dbReference type="Gene3D" id="1.10.510.10">
    <property type="entry name" value="Transferase(Phosphotransferase) domain 1"/>
    <property type="match status" value="1"/>
</dbReference>
<feature type="region of interest" description="Disordered" evidence="3">
    <location>
        <begin position="1542"/>
        <end position="1575"/>
    </location>
</feature>
<comment type="caution">
    <text evidence="5">The sequence shown here is derived from an EMBL/GenBank/DDBJ whole genome shotgun (WGS) entry which is preliminary data.</text>
</comment>
<feature type="compositionally biased region" description="Low complexity" evidence="3">
    <location>
        <begin position="361"/>
        <end position="380"/>
    </location>
</feature>
<feature type="compositionally biased region" description="Acidic residues" evidence="3">
    <location>
        <begin position="757"/>
        <end position="766"/>
    </location>
</feature>
<feature type="region of interest" description="Disordered" evidence="3">
    <location>
        <begin position="1"/>
        <end position="37"/>
    </location>
</feature>
<dbReference type="PANTHER" id="PTHR24418">
    <property type="entry name" value="TYROSINE-PROTEIN KINASE"/>
    <property type="match status" value="1"/>
</dbReference>
<dbReference type="SMART" id="SM00220">
    <property type="entry name" value="S_TKc"/>
    <property type="match status" value="1"/>
</dbReference>
<accession>A0ABQ8VC01</accession>
<dbReference type="Proteomes" id="UP001150217">
    <property type="component" value="Unassembled WGS sequence"/>
</dbReference>
<dbReference type="InterPro" id="IPR050198">
    <property type="entry name" value="Non-receptor_tyrosine_kinases"/>
</dbReference>